<dbReference type="SMART" id="SM00859">
    <property type="entry name" value="Semialdhyde_dh"/>
    <property type="match status" value="1"/>
</dbReference>
<dbReference type="InterPro" id="IPR050085">
    <property type="entry name" value="AGPR"/>
</dbReference>
<evidence type="ECO:0000256" key="4">
    <source>
        <dbReference type="ARBA" id="ARBA00022857"/>
    </source>
</evidence>
<dbReference type="InterPro" id="IPR058924">
    <property type="entry name" value="AGPR_dimerisation_dom"/>
</dbReference>
<evidence type="ECO:0000256" key="5">
    <source>
        <dbReference type="ARBA" id="ARBA00023002"/>
    </source>
</evidence>
<dbReference type="CDD" id="cd23935">
    <property type="entry name" value="AGPR_2_C"/>
    <property type="match status" value="1"/>
</dbReference>
<dbReference type="AlphaFoldDB" id="A0A838XLY4"/>
<comment type="catalytic activity">
    <reaction evidence="6">
        <text>N-acetyl-L-glutamate 5-semialdehyde + phosphate + NADP(+) = N-acetyl-L-glutamyl 5-phosphate + NADPH + H(+)</text>
        <dbReference type="Rhea" id="RHEA:21588"/>
        <dbReference type="ChEBI" id="CHEBI:15378"/>
        <dbReference type="ChEBI" id="CHEBI:29123"/>
        <dbReference type="ChEBI" id="CHEBI:43474"/>
        <dbReference type="ChEBI" id="CHEBI:57783"/>
        <dbReference type="ChEBI" id="CHEBI:57936"/>
        <dbReference type="ChEBI" id="CHEBI:58349"/>
        <dbReference type="EC" id="1.2.1.38"/>
    </reaction>
</comment>
<dbReference type="GO" id="GO:0051287">
    <property type="term" value="F:NAD binding"/>
    <property type="evidence" value="ECO:0007669"/>
    <property type="project" value="InterPro"/>
</dbReference>
<comment type="subcellular location">
    <subcellularLocation>
        <location evidence="6">Cytoplasm</location>
    </subcellularLocation>
</comment>
<dbReference type="GO" id="GO:0005737">
    <property type="term" value="C:cytoplasm"/>
    <property type="evidence" value="ECO:0007669"/>
    <property type="project" value="UniProtKB-SubCell"/>
</dbReference>
<organism evidence="8 9">
    <name type="scientific">Stappia taiwanensis</name>
    <dbReference type="NCBI Taxonomy" id="992267"/>
    <lineage>
        <taxon>Bacteria</taxon>
        <taxon>Pseudomonadati</taxon>
        <taxon>Pseudomonadota</taxon>
        <taxon>Alphaproteobacteria</taxon>
        <taxon>Hyphomicrobiales</taxon>
        <taxon>Stappiaceae</taxon>
        <taxon>Stappia</taxon>
    </lineage>
</organism>
<evidence type="ECO:0000313" key="9">
    <source>
        <dbReference type="Proteomes" id="UP000559404"/>
    </source>
</evidence>
<dbReference type="UniPathway" id="UPA00068">
    <property type="reaction ID" value="UER00108"/>
</dbReference>
<dbReference type="InterPro" id="IPR010136">
    <property type="entry name" value="AGPR_type-2"/>
</dbReference>
<dbReference type="NCBIfam" id="TIGR01851">
    <property type="entry name" value="argC_other"/>
    <property type="match status" value="1"/>
</dbReference>
<dbReference type="Proteomes" id="UP000559404">
    <property type="component" value="Unassembled WGS sequence"/>
</dbReference>
<evidence type="ECO:0000259" key="7">
    <source>
        <dbReference type="SMART" id="SM00859"/>
    </source>
</evidence>
<dbReference type="SUPFAM" id="SSF51735">
    <property type="entry name" value="NAD(P)-binding Rossmann-fold domains"/>
    <property type="match status" value="1"/>
</dbReference>
<sequence length="316" mass="33028">MVAKVFIDGEAGTTGLQIRERLARRRDLDLLSIAPERRKDLAARAELLREADIAILCLPDDAARESVSLIGDAGTRVIDASTAHRTAEGWDYGFAEMATDQGAKIGASARVANPGCYPQGVIACLRPLISAGLLPAEFPVTVNAISGYSGGGRTMIEAYEAKGNAAAPYMPYALTLDHKHLPEMGLYSGLATTPLFVPAVGNFAQGMVTMVPLQLGGLAHVPTGAELHAALTAHYGSLAGSFVDVAPLSQSARLDELDPETFNGTNRMRLHVFANDARAQAVLVAVFDNLGKGASGAAVQNLNLMLGCDSATSLAA</sequence>
<comment type="pathway">
    <text evidence="6">Amino-acid biosynthesis; L-arginine biosynthesis; N(2)-acetyl-L-ornithine from L-glutamate: step 3/4.</text>
</comment>
<dbReference type="GO" id="GO:0003942">
    <property type="term" value="F:N-acetyl-gamma-glutamyl-phosphate reductase activity"/>
    <property type="evidence" value="ECO:0007669"/>
    <property type="project" value="UniProtKB-UniRule"/>
</dbReference>
<dbReference type="Gene3D" id="3.30.360.10">
    <property type="entry name" value="Dihydrodipicolinate Reductase, domain 2"/>
    <property type="match status" value="1"/>
</dbReference>
<dbReference type="EC" id="1.2.1.38" evidence="6"/>
<evidence type="ECO:0000313" key="8">
    <source>
        <dbReference type="EMBL" id="MBA4611505.1"/>
    </source>
</evidence>
<reference evidence="8 9" key="2">
    <citation type="submission" date="2020-08" db="EMBL/GenBank/DDBJ databases">
        <title>Stappia taiwanensis sp. nov., isolated from a coastal thermal spring.</title>
        <authorList>
            <person name="Kampfer P."/>
        </authorList>
    </citation>
    <scope>NUCLEOTIDE SEQUENCE [LARGE SCALE GENOMIC DNA]</scope>
    <source>
        <strain evidence="8 9">DSM 23284</strain>
    </source>
</reference>
<comment type="caution">
    <text evidence="8">The sequence shown here is derived from an EMBL/GenBank/DDBJ whole genome shotgun (WGS) entry which is preliminary data.</text>
</comment>
<evidence type="ECO:0000256" key="3">
    <source>
        <dbReference type="ARBA" id="ARBA00022605"/>
    </source>
</evidence>
<feature type="active site" evidence="6">
    <location>
        <position position="116"/>
    </location>
</feature>
<dbReference type="InterPro" id="IPR036291">
    <property type="entry name" value="NAD(P)-bd_dom_sf"/>
</dbReference>
<dbReference type="Gene3D" id="3.40.50.720">
    <property type="entry name" value="NAD(P)-binding Rossmann-like Domain"/>
    <property type="match status" value="1"/>
</dbReference>
<accession>A0A838XLY4</accession>
<dbReference type="PANTHER" id="PTHR32338:SF10">
    <property type="entry name" value="N-ACETYL-GAMMA-GLUTAMYL-PHOSPHATE REDUCTASE, CHLOROPLASTIC-RELATED"/>
    <property type="match status" value="1"/>
</dbReference>
<dbReference type="Pfam" id="PF01118">
    <property type="entry name" value="Semialdhyde_dh"/>
    <property type="match status" value="1"/>
</dbReference>
<dbReference type="RefSeq" id="WP_181759696.1">
    <property type="nucleotide sequence ID" value="NZ_BMCR01000006.1"/>
</dbReference>
<keyword evidence="4 6" id="KW-0521">NADP</keyword>
<feature type="domain" description="Semialdehyde dehydrogenase NAD-binding" evidence="7">
    <location>
        <begin position="4"/>
        <end position="105"/>
    </location>
</feature>
<proteinExistence type="inferred from homology"/>
<dbReference type="PANTHER" id="PTHR32338">
    <property type="entry name" value="N-ACETYL-GAMMA-GLUTAMYL-PHOSPHATE REDUCTASE, CHLOROPLASTIC-RELATED-RELATED"/>
    <property type="match status" value="1"/>
</dbReference>
<dbReference type="CDD" id="cd17896">
    <property type="entry name" value="AGPR_2_N"/>
    <property type="match status" value="1"/>
</dbReference>
<comment type="similarity">
    <text evidence="6">Belongs to the NAGSA dehydrogenase family. Type 2 subfamily.</text>
</comment>
<name>A0A838XLY4_9HYPH</name>
<dbReference type="GO" id="GO:0006526">
    <property type="term" value="P:L-arginine biosynthetic process"/>
    <property type="evidence" value="ECO:0007669"/>
    <property type="project" value="UniProtKB-UniRule"/>
</dbReference>
<evidence type="ECO:0000256" key="2">
    <source>
        <dbReference type="ARBA" id="ARBA00022571"/>
    </source>
</evidence>
<keyword evidence="1 6" id="KW-0963">Cytoplasm</keyword>
<dbReference type="EMBL" id="JACEON010000005">
    <property type="protein sequence ID" value="MBA4611505.1"/>
    <property type="molecule type" value="Genomic_DNA"/>
</dbReference>
<keyword evidence="2 6" id="KW-0055">Arginine biosynthesis</keyword>
<dbReference type="SUPFAM" id="SSF55347">
    <property type="entry name" value="Glyceraldehyde-3-phosphate dehydrogenase-like, C-terminal domain"/>
    <property type="match status" value="1"/>
</dbReference>
<protein>
    <recommendedName>
        <fullName evidence="6">N-acetyl-gamma-glutamyl-phosphate reductase</fullName>
        <shortName evidence="6">AGPR</shortName>
        <ecNumber evidence="6">1.2.1.38</ecNumber>
    </recommendedName>
    <alternativeName>
        <fullName evidence="6">N-acetyl-glutamate semialdehyde dehydrogenase</fullName>
        <shortName evidence="6">NAGSA dehydrogenase</shortName>
    </alternativeName>
</protein>
<dbReference type="Pfam" id="PF22698">
    <property type="entry name" value="Semialdhyde_dhC_1"/>
    <property type="match status" value="1"/>
</dbReference>
<gene>
    <name evidence="6 8" type="primary">argC</name>
    <name evidence="8" type="ORF">H1W37_07585</name>
</gene>
<dbReference type="InterPro" id="IPR000534">
    <property type="entry name" value="Semialdehyde_DH_NAD-bd"/>
</dbReference>
<comment type="function">
    <text evidence="6">Catalyzes the NADPH-dependent reduction of N-acetyl-5-glutamyl phosphate to yield N-acetyl-L-glutamate 5-semialdehyde.</text>
</comment>
<keyword evidence="9" id="KW-1185">Reference proteome</keyword>
<evidence type="ECO:0000256" key="6">
    <source>
        <dbReference type="HAMAP-Rule" id="MF_01110"/>
    </source>
</evidence>
<reference evidence="8 9" key="1">
    <citation type="submission" date="2020-07" db="EMBL/GenBank/DDBJ databases">
        <authorList>
            <person name="Li M."/>
        </authorList>
    </citation>
    <scope>NUCLEOTIDE SEQUENCE [LARGE SCALE GENOMIC DNA]</scope>
    <source>
        <strain evidence="8 9">DSM 23284</strain>
    </source>
</reference>
<keyword evidence="5 6" id="KW-0560">Oxidoreductase</keyword>
<evidence type="ECO:0000256" key="1">
    <source>
        <dbReference type="ARBA" id="ARBA00022490"/>
    </source>
</evidence>
<keyword evidence="3 6" id="KW-0028">Amino-acid biosynthesis</keyword>
<dbReference type="HAMAP" id="MF_01110">
    <property type="entry name" value="ArgC_type2"/>
    <property type="match status" value="1"/>
</dbReference>